<proteinExistence type="predicted"/>
<gene>
    <name evidence="1" type="ORF">C9J47_22310</name>
</gene>
<accession>A0A2T3L3C5</accession>
<protein>
    <submittedName>
        <fullName evidence="1">Uncharacterized protein</fullName>
    </submittedName>
</protein>
<evidence type="ECO:0000313" key="2">
    <source>
        <dbReference type="Proteomes" id="UP000241803"/>
    </source>
</evidence>
<sequence length="130" mass="15437">MVIHILIIFKDYDIYTFKVSNKQRIEALIHLMNARRLRKEIRETLDYLENTENITDNELRNLLYNLNVIYMNGAYLLGKDSHVIICYKVAVSIIKNSRGNIFNIVSLRIFLNSERTCKDHIYYMAYGQNL</sequence>
<keyword evidence="2" id="KW-1185">Reference proteome</keyword>
<dbReference type="EMBL" id="PYOC01000012">
    <property type="protein sequence ID" value="PSV43604.1"/>
    <property type="molecule type" value="Genomic_DNA"/>
</dbReference>
<comment type="caution">
    <text evidence="1">The sequence shown here is derived from an EMBL/GenBank/DDBJ whole genome shotgun (WGS) entry which is preliminary data.</text>
</comment>
<organism evidence="1 2">
    <name type="scientific">Photobacterium indicum</name>
    <dbReference type="NCBI Taxonomy" id="81447"/>
    <lineage>
        <taxon>Bacteria</taxon>
        <taxon>Pseudomonadati</taxon>
        <taxon>Pseudomonadota</taxon>
        <taxon>Gammaproteobacteria</taxon>
        <taxon>Vibrionales</taxon>
        <taxon>Vibrionaceae</taxon>
        <taxon>Photobacterium</taxon>
    </lineage>
</organism>
<name>A0A2T3L3C5_9GAMM</name>
<reference evidence="1 2" key="1">
    <citation type="submission" date="2018-03" db="EMBL/GenBank/DDBJ databases">
        <title>Whole genome sequencing of Histamine producing bacteria.</title>
        <authorList>
            <person name="Butler K."/>
        </authorList>
    </citation>
    <scope>NUCLEOTIDE SEQUENCE [LARGE SCALE GENOMIC DNA]</scope>
    <source>
        <strain evidence="1 2">ATCC 19614</strain>
    </source>
</reference>
<evidence type="ECO:0000313" key="1">
    <source>
        <dbReference type="EMBL" id="PSV43604.1"/>
    </source>
</evidence>
<dbReference type="Proteomes" id="UP000241803">
    <property type="component" value="Unassembled WGS sequence"/>
</dbReference>
<dbReference type="AlphaFoldDB" id="A0A2T3L3C5"/>